<reference evidence="2" key="1">
    <citation type="submission" date="2018-01" db="EMBL/GenBank/DDBJ databases">
        <title>An insight into the sialome of Amazonian anophelines.</title>
        <authorList>
            <person name="Ribeiro J.M."/>
            <person name="Scarpassa V."/>
            <person name="Calvo E."/>
        </authorList>
    </citation>
    <scope>NUCLEOTIDE SEQUENCE</scope>
    <source>
        <tissue evidence="2">Salivary glands</tissue>
    </source>
</reference>
<evidence type="ECO:0000256" key="1">
    <source>
        <dbReference type="SAM" id="Phobius"/>
    </source>
</evidence>
<organism evidence="2">
    <name type="scientific">Anopheles braziliensis</name>
    <dbReference type="NCBI Taxonomy" id="58242"/>
    <lineage>
        <taxon>Eukaryota</taxon>
        <taxon>Metazoa</taxon>
        <taxon>Ecdysozoa</taxon>
        <taxon>Arthropoda</taxon>
        <taxon>Hexapoda</taxon>
        <taxon>Insecta</taxon>
        <taxon>Pterygota</taxon>
        <taxon>Neoptera</taxon>
        <taxon>Endopterygota</taxon>
        <taxon>Diptera</taxon>
        <taxon>Nematocera</taxon>
        <taxon>Culicoidea</taxon>
        <taxon>Culicidae</taxon>
        <taxon>Anophelinae</taxon>
        <taxon>Anopheles</taxon>
    </lineage>
</organism>
<keyword evidence="1" id="KW-0472">Membrane</keyword>
<dbReference type="EMBL" id="GGFM01011511">
    <property type="protein sequence ID" value="MBW32262.1"/>
    <property type="molecule type" value="Transcribed_RNA"/>
</dbReference>
<keyword evidence="1" id="KW-1133">Transmembrane helix</keyword>
<keyword evidence="1" id="KW-0812">Transmembrane</keyword>
<proteinExistence type="predicted"/>
<dbReference type="AlphaFoldDB" id="A0A2M3ZUT6"/>
<name>A0A2M3ZUT6_9DIPT</name>
<feature type="transmembrane region" description="Helical" evidence="1">
    <location>
        <begin position="6"/>
        <end position="27"/>
    </location>
</feature>
<sequence length="74" mass="8266">MPRFTIFTGAYGVCVFCLFCRIVMLCFSGVVPLNFTNPTPVQSCVYVCGCPLIDSSPILFSSELRDVFRVSTIW</sequence>
<protein>
    <submittedName>
        <fullName evidence="2">Putative secreted peptide</fullName>
    </submittedName>
</protein>
<accession>A0A2M3ZUT6</accession>
<evidence type="ECO:0000313" key="2">
    <source>
        <dbReference type="EMBL" id="MBW32262.1"/>
    </source>
</evidence>